<evidence type="ECO:0000313" key="1">
    <source>
        <dbReference type="EMBL" id="SUS08891.1"/>
    </source>
</evidence>
<name>A0A380TM98_9ZZZZ</name>
<reference evidence="1" key="1">
    <citation type="submission" date="2018-07" db="EMBL/GenBank/DDBJ databases">
        <authorList>
            <person name="Quirk P.G."/>
            <person name="Krulwich T.A."/>
        </authorList>
    </citation>
    <scope>NUCLEOTIDE SEQUENCE</scope>
</reference>
<organism evidence="1">
    <name type="scientific">metagenome</name>
    <dbReference type="NCBI Taxonomy" id="256318"/>
    <lineage>
        <taxon>unclassified sequences</taxon>
        <taxon>metagenomes</taxon>
    </lineage>
</organism>
<dbReference type="EMBL" id="UIDG01000649">
    <property type="protein sequence ID" value="SUS08891.1"/>
    <property type="molecule type" value="Genomic_DNA"/>
</dbReference>
<proteinExistence type="predicted"/>
<gene>
    <name evidence="1" type="ORF">DF3PB_930009</name>
</gene>
<dbReference type="AlphaFoldDB" id="A0A380TM98"/>
<sequence>MPPRRSIRFPLKGYLTMGMTPLDLCSRALLKIGAGTITSFDEGTLEAEVAANLYPAARDALLSSHPWNFAIAQADLLRLVKRPTADFEYAFQLPPDCLRVLSAGTGGRGSGLRYRIYARQVHCDADEVTLTYICRPREDDFPPFFTMALLAHLAAEFCIPLTDSTARWEGMRNLAEAEFRRAKLIDAQEDTAPQITDFTLISERY</sequence>
<accession>A0A380TM98</accession>
<protein>
    <submittedName>
        <fullName evidence="1">Uncharacterized protein</fullName>
    </submittedName>
</protein>